<comment type="caution">
    <text evidence="2">The sequence shown here is derived from an EMBL/GenBank/DDBJ whole genome shotgun (WGS) entry which is preliminary data.</text>
</comment>
<protein>
    <submittedName>
        <fullName evidence="2">Uncharacterized protein</fullName>
    </submittedName>
</protein>
<feature type="compositionally biased region" description="Basic and acidic residues" evidence="1">
    <location>
        <begin position="77"/>
        <end position="93"/>
    </location>
</feature>
<reference evidence="2 3" key="1">
    <citation type="journal article" date="2018" name="BMC Genomics">
        <title>Genomic comparison of Trypanosoma conorhini and Trypanosoma rangeli to Trypanosoma cruzi strains of high and low virulence.</title>
        <authorList>
            <person name="Bradwell K.R."/>
            <person name="Koparde V.N."/>
            <person name="Matveyev A.V."/>
            <person name="Serrano M.G."/>
            <person name="Alves J.M."/>
            <person name="Parikh H."/>
            <person name="Huang B."/>
            <person name="Lee V."/>
            <person name="Espinosa-Alvarez O."/>
            <person name="Ortiz P.A."/>
            <person name="Costa-Martins A.G."/>
            <person name="Teixeira M.M."/>
            <person name="Buck G.A."/>
        </authorList>
    </citation>
    <scope>NUCLEOTIDE SEQUENCE [LARGE SCALE GENOMIC DNA]</scope>
    <source>
        <strain evidence="2 3">025E</strain>
    </source>
</reference>
<dbReference type="EMBL" id="MKKU01000013">
    <property type="protein sequence ID" value="RNF27203.1"/>
    <property type="molecule type" value="Genomic_DNA"/>
</dbReference>
<feature type="region of interest" description="Disordered" evidence="1">
    <location>
        <begin position="75"/>
        <end position="94"/>
    </location>
</feature>
<evidence type="ECO:0000313" key="2">
    <source>
        <dbReference type="EMBL" id="RNF27203.1"/>
    </source>
</evidence>
<dbReference type="GeneID" id="40314188"/>
<accession>A0A3R7PYH9</accession>
<evidence type="ECO:0000256" key="1">
    <source>
        <dbReference type="SAM" id="MobiDB-lite"/>
    </source>
</evidence>
<sequence length="303" mass="33160">MACASFPRGSRCPRDLCPLLSCSLRLLWASNPCPLRGTDTRVPHCHLQRILANDSIGPTEKRLCFRGQLYSARKGKHPDTRLPPRNSQAEHRRSCPATLAVKRNFTTSILEAADASSRDSAATPPVVAASATLSRAHCRLEMRATRPFPAGEKRSANLCVKPPSISRAGAPALTTDSGEAGSLKEPHRAVLQGKQKWILVPRCRQSNTAHKLWPAPQTFEAGSFPGKPTLSIHAPLFSKGTQQKLHGTHENEANPTAQQGADAPEASWRPRVCTDPRKQPLRAGNKRPNRTSKHTVQPHHRSL</sequence>
<keyword evidence="3" id="KW-1185">Reference proteome</keyword>
<feature type="compositionally biased region" description="Basic residues" evidence="1">
    <location>
        <begin position="284"/>
        <end position="303"/>
    </location>
</feature>
<dbReference type="RefSeq" id="XP_029232409.1">
    <property type="nucleotide sequence ID" value="XM_029367517.1"/>
</dbReference>
<gene>
    <name evidence="2" type="ORF">Tco025E_00577</name>
</gene>
<dbReference type="Proteomes" id="UP000284403">
    <property type="component" value="Unassembled WGS sequence"/>
</dbReference>
<proteinExistence type="predicted"/>
<feature type="region of interest" description="Disordered" evidence="1">
    <location>
        <begin position="252"/>
        <end position="303"/>
    </location>
</feature>
<evidence type="ECO:0000313" key="3">
    <source>
        <dbReference type="Proteomes" id="UP000284403"/>
    </source>
</evidence>
<name>A0A3R7PYH9_9TRYP</name>
<dbReference type="AlphaFoldDB" id="A0A3R7PYH9"/>
<organism evidence="2 3">
    <name type="scientific">Trypanosoma conorhini</name>
    <dbReference type="NCBI Taxonomy" id="83891"/>
    <lineage>
        <taxon>Eukaryota</taxon>
        <taxon>Discoba</taxon>
        <taxon>Euglenozoa</taxon>
        <taxon>Kinetoplastea</taxon>
        <taxon>Metakinetoplastina</taxon>
        <taxon>Trypanosomatida</taxon>
        <taxon>Trypanosomatidae</taxon>
        <taxon>Trypanosoma</taxon>
    </lineage>
</organism>